<dbReference type="PRINTS" id="PR00080">
    <property type="entry name" value="SDRFAMILY"/>
</dbReference>
<protein>
    <submittedName>
        <fullName evidence="5">SDR family oxidoreductase</fullName>
    </submittedName>
</protein>
<feature type="region of interest" description="Disordered" evidence="3">
    <location>
        <begin position="275"/>
        <end position="298"/>
    </location>
</feature>
<dbReference type="Pfam" id="PF13561">
    <property type="entry name" value="adh_short_C2"/>
    <property type="match status" value="1"/>
</dbReference>
<dbReference type="PANTHER" id="PTHR43296:SF2">
    <property type="entry name" value="PEROXISOMAL 2,4-DIENOYL-COA REDUCTASE [(3E)-ENOYL-COA-PRODUCING]"/>
    <property type="match status" value="1"/>
</dbReference>
<evidence type="ECO:0000256" key="1">
    <source>
        <dbReference type="ARBA" id="ARBA00022857"/>
    </source>
</evidence>
<evidence type="ECO:0000256" key="2">
    <source>
        <dbReference type="ARBA" id="ARBA00023002"/>
    </source>
</evidence>
<dbReference type="InterPro" id="IPR045017">
    <property type="entry name" value="DECR2-like"/>
</dbReference>
<dbReference type="InterPro" id="IPR057326">
    <property type="entry name" value="KR_dom"/>
</dbReference>
<dbReference type="PRINTS" id="PR00081">
    <property type="entry name" value="GDHRDH"/>
</dbReference>
<evidence type="ECO:0000259" key="4">
    <source>
        <dbReference type="SMART" id="SM00822"/>
    </source>
</evidence>
<dbReference type="Proteomes" id="UP000676506">
    <property type="component" value="Chromosome 2"/>
</dbReference>
<proteinExistence type="predicted"/>
<evidence type="ECO:0000256" key="3">
    <source>
        <dbReference type="SAM" id="MobiDB-lite"/>
    </source>
</evidence>
<keyword evidence="2" id="KW-0560">Oxidoreductase</keyword>
<dbReference type="InterPro" id="IPR002347">
    <property type="entry name" value="SDR_fam"/>
</dbReference>
<dbReference type="EMBL" id="CP072649">
    <property type="protein sequence ID" value="QUW04238.1"/>
    <property type="molecule type" value="Genomic_DNA"/>
</dbReference>
<feature type="domain" description="Ketoreductase" evidence="4">
    <location>
        <begin position="10"/>
        <end position="169"/>
    </location>
</feature>
<dbReference type="SUPFAM" id="SSF51735">
    <property type="entry name" value="NAD(P)-binding Rossmann-fold domains"/>
    <property type="match status" value="1"/>
</dbReference>
<sequence length="298" mass="31339">MFDTNLLSGKTILVTGGGTGLGRAMALRFAELGARLAVLGRRPEPLNEVVQSIEAQGGEAIAVTADVRDAARVNAAVDDVLSRFGTINVLVNNAAGNFLALTETLSPNAFNAVVGIVLNGTFHCTAAVGKHLIAQGIGGCVLNIVATYAWTGAAYVVPSVCAKAGVLAMTRSLAVEWGRYRIRLNAIAPGPFPTEGAWSRLMLPGMEEEGKRRNPTGRFGEPAELANLAAYLVSDAASYINGECITMDGGEWLMGQSFNLLTQLPPDQFRALSEALRPKKSATAQREGTSTARGDHPT</sequence>
<evidence type="ECO:0000313" key="5">
    <source>
        <dbReference type="EMBL" id="QUW04238.1"/>
    </source>
</evidence>
<gene>
    <name evidence="5" type="ORF">J8C06_14455</name>
</gene>
<feature type="compositionally biased region" description="Polar residues" evidence="3">
    <location>
        <begin position="282"/>
        <end position="292"/>
    </location>
</feature>
<reference evidence="5 6" key="1">
    <citation type="submission" date="2021-03" db="EMBL/GenBank/DDBJ databases">
        <title>Genomic and phenotypic characterization of Chloracidobacterium isolates provides evidence for multiple species.</title>
        <authorList>
            <person name="Saini M.K."/>
            <person name="Costas A.M.G."/>
            <person name="Tank M."/>
            <person name="Bryant D.A."/>
        </authorList>
    </citation>
    <scope>NUCLEOTIDE SEQUENCE [LARGE SCALE GENOMIC DNA]</scope>
    <source>
        <strain evidence="5 6">BV2-C</strain>
    </source>
</reference>
<keyword evidence="1" id="KW-0521">NADP</keyword>
<keyword evidence="6" id="KW-1185">Reference proteome</keyword>
<organism evidence="5 6">
    <name type="scientific">Chloracidobacterium validum</name>
    <dbReference type="NCBI Taxonomy" id="2821543"/>
    <lineage>
        <taxon>Bacteria</taxon>
        <taxon>Pseudomonadati</taxon>
        <taxon>Acidobacteriota</taxon>
        <taxon>Terriglobia</taxon>
        <taxon>Terriglobales</taxon>
        <taxon>Acidobacteriaceae</taxon>
        <taxon>Chloracidobacterium</taxon>
    </lineage>
</organism>
<dbReference type="Gene3D" id="3.40.50.720">
    <property type="entry name" value="NAD(P)-binding Rossmann-like Domain"/>
    <property type="match status" value="1"/>
</dbReference>
<name>A0ABX8BBD2_9BACT</name>
<dbReference type="PANTHER" id="PTHR43296">
    <property type="entry name" value="PEROXISOMAL 2,4-DIENOYL-COA REDUCTASE"/>
    <property type="match status" value="1"/>
</dbReference>
<dbReference type="RefSeq" id="WP_211430127.1">
    <property type="nucleotide sequence ID" value="NZ_CP072649.1"/>
</dbReference>
<evidence type="ECO:0000313" key="6">
    <source>
        <dbReference type="Proteomes" id="UP000676506"/>
    </source>
</evidence>
<dbReference type="SMART" id="SM00822">
    <property type="entry name" value="PKS_KR"/>
    <property type="match status" value="1"/>
</dbReference>
<dbReference type="InterPro" id="IPR036291">
    <property type="entry name" value="NAD(P)-bd_dom_sf"/>
</dbReference>
<accession>A0ABX8BBD2</accession>
<dbReference type="CDD" id="cd05369">
    <property type="entry name" value="TER_DECR_SDR_a"/>
    <property type="match status" value="1"/>
</dbReference>